<dbReference type="Proteomes" id="UP000008694">
    <property type="component" value="Unassembled WGS sequence"/>
</dbReference>
<gene>
    <name evidence="2" type="ORF">ARALYDRAFT_489583</name>
</gene>
<evidence type="ECO:0008006" key="4">
    <source>
        <dbReference type="Google" id="ProtNLM"/>
    </source>
</evidence>
<keyword evidence="1" id="KW-0812">Transmembrane</keyword>
<keyword evidence="1" id="KW-1133">Transmembrane helix</keyword>
<sequence length="218" mass="24921">MTLLHLTSSHLNGFHFLNPQQSSKLSSISRFSVSISHRNQFQSLVICAKKRKKRVGYRRITRFLFNSMSLLPPNLQILTQPLDLVIADLGGVDGGGGRGGGLGFWRGWGRFDGWRRKKNRVPVLVFVCVILWIYGFCKISGIEIKSELVLKLLGLCFFGVTMVRELKREARFLVFGFLCFVASLVFGFKKEHLVKLAWRVRSSSSSVLLCRRRSRRRV</sequence>
<accession>D7M645</accession>
<dbReference type="HOGENOM" id="CLU_111312_0_0_1"/>
<keyword evidence="1" id="KW-0472">Membrane</keyword>
<dbReference type="eggNOG" id="ENOG502S8PQ">
    <property type="taxonomic scope" value="Eukaryota"/>
</dbReference>
<dbReference type="KEGG" id="aly:9310439"/>
<name>D7M645_ARALL</name>
<feature type="transmembrane region" description="Helical" evidence="1">
    <location>
        <begin position="123"/>
        <end position="142"/>
    </location>
</feature>
<evidence type="ECO:0000313" key="2">
    <source>
        <dbReference type="EMBL" id="EFH48530.1"/>
    </source>
</evidence>
<protein>
    <recommendedName>
        <fullName evidence="4">Transmembrane protein</fullName>
    </recommendedName>
</protein>
<dbReference type="AlphaFoldDB" id="D7M645"/>
<proteinExistence type="predicted"/>
<evidence type="ECO:0000256" key="1">
    <source>
        <dbReference type="SAM" id="Phobius"/>
    </source>
</evidence>
<evidence type="ECO:0000313" key="3">
    <source>
        <dbReference type="Proteomes" id="UP000008694"/>
    </source>
</evidence>
<organism evidence="3">
    <name type="scientific">Arabidopsis lyrata subsp. lyrata</name>
    <name type="common">Lyre-leaved rock-cress</name>
    <dbReference type="NCBI Taxonomy" id="81972"/>
    <lineage>
        <taxon>Eukaryota</taxon>
        <taxon>Viridiplantae</taxon>
        <taxon>Streptophyta</taxon>
        <taxon>Embryophyta</taxon>
        <taxon>Tracheophyta</taxon>
        <taxon>Spermatophyta</taxon>
        <taxon>Magnoliopsida</taxon>
        <taxon>eudicotyledons</taxon>
        <taxon>Gunneridae</taxon>
        <taxon>Pentapetalae</taxon>
        <taxon>rosids</taxon>
        <taxon>malvids</taxon>
        <taxon>Brassicales</taxon>
        <taxon>Brassicaceae</taxon>
        <taxon>Camelineae</taxon>
        <taxon>Arabidopsis</taxon>
    </lineage>
</organism>
<keyword evidence="3" id="KW-1185">Reference proteome</keyword>
<dbReference type="Gramene" id="fgenesh2_kg.6__2717__AT5G27440.1">
    <property type="protein sequence ID" value="fgenesh2_kg.6__2717__AT5G27440.1"/>
    <property type="gene ID" value="fgenesh2_kg.6__2717__AT5G27440.1"/>
</dbReference>
<reference evidence="3" key="1">
    <citation type="journal article" date="2011" name="Nat. Genet.">
        <title>The Arabidopsis lyrata genome sequence and the basis of rapid genome size change.</title>
        <authorList>
            <person name="Hu T.T."/>
            <person name="Pattyn P."/>
            <person name="Bakker E.G."/>
            <person name="Cao J."/>
            <person name="Cheng J.-F."/>
            <person name="Clark R.M."/>
            <person name="Fahlgren N."/>
            <person name="Fawcett J.A."/>
            <person name="Grimwood J."/>
            <person name="Gundlach H."/>
            <person name="Haberer G."/>
            <person name="Hollister J.D."/>
            <person name="Ossowski S."/>
            <person name="Ottilar R.P."/>
            <person name="Salamov A.A."/>
            <person name="Schneeberger K."/>
            <person name="Spannagl M."/>
            <person name="Wang X."/>
            <person name="Yang L."/>
            <person name="Nasrallah M.E."/>
            <person name="Bergelson J."/>
            <person name="Carrington J.C."/>
            <person name="Gaut B.S."/>
            <person name="Schmutz J."/>
            <person name="Mayer K.F.X."/>
            <person name="Van de Peer Y."/>
            <person name="Grigoriev I.V."/>
            <person name="Nordborg M."/>
            <person name="Weigel D."/>
            <person name="Guo Y.-L."/>
        </authorList>
    </citation>
    <scope>NUCLEOTIDE SEQUENCE [LARGE SCALE GENOMIC DNA]</scope>
    <source>
        <strain evidence="3">cv. MN47</strain>
    </source>
</reference>
<feature type="transmembrane region" description="Helical" evidence="1">
    <location>
        <begin position="170"/>
        <end position="188"/>
    </location>
</feature>
<dbReference type="OrthoDB" id="1738566at2759"/>
<dbReference type="EMBL" id="GL348718">
    <property type="protein sequence ID" value="EFH48530.1"/>
    <property type="molecule type" value="Genomic_DNA"/>
</dbReference>